<dbReference type="SUPFAM" id="SSF56112">
    <property type="entry name" value="Protein kinase-like (PK-like)"/>
    <property type="match status" value="1"/>
</dbReference>
<sequence>MRIVTANQMQDWLTEGTVLEKDSHGPKVISLASGELLKIFRSRRHPLLVRLNPDAQRFYQQSCRLRERGISTPQVNDYFWVEPAKGISACLYQPLPGMPLDSLYKQSLEAFTSLLPELARYIHSLHQRGIYFRSLHLGNVLRTPDQGFGLIDFLDTRFKRKPLNKSMVRRNFQHLQNYLRRSRITDFPWDELMRCYDLAVKDAAA</sequence>
<evidence type="ECO:0000313" key="1">
    <source>
        <dbReference type="EMBL" id="RMQ46335.1"/>
    </source>
</evidence>
<dbReference type="InterPro" id="IPR011009">
    <property type="entry name" value="Kinase-like_dom_sf"/>
</dbReference>
<dbReference type="Proteomes" id="UP000277236">
    <property type="component" value="Unassembled WGS sequence"/>
</dbReference>
<comment type="caution">
    <text evidence="1">The sequence shown here is derived from an EMBL/GenBank/DDBJ whole genome shotgun (WGS) entry which is preliminary data.</text>
</comment>
<reference evidence="1 2" key="1">
    <citation type="submission" date="2018-08" db="EMBL/GenBank/DDBJ databases">
        <title>Recombination of ecologically and evolutionarily significant loci maintains genetic cohesion in the Pseudomonas syringae species complex.</title>
        <authorList>
            <person name="Dillon M."/>
            <person name="Thakur S."/>
            <person name="Almeida R.N.D."/>
            <person name="Weir B.S."/>
            <person name="Guttman D.S."/>
        </authorList>
    </citation>
    <scope>NUCLEOTIDE SEQUENCE [LARGE SCALE GENOMIC DNA]</scope>
    <source>
        <strain evidence="1 2">ICMP 3353</strain>
    </source>
</reference>
<dbReference type="AlphaFoldDB" id="A0A3M4LY47"/>
<accession>A0A3M4LY47</accession>
<organism evidence="1 2">
    <name type="scientific">Pseudomonas cichorii</name>
    <dbReference type="NCBI Taxonomy" id="36746"/>
    <lineage>
        <taxon>Bacteria</taxon>
        <taxon>Pseudomonadati</taxon>
        <taxon>Pseudomonadota</taxon>
        <taxon>Gammaproteobacteria</taxon>
        <taxon>Pseudomonadales</taxon>
        <taxon>Pseudomonadaceae</taxon>
        <taxon>Pseudomonas</taxon>
    </lineage>
</organism>
<dbReference type="Gene3D" id="1.10.510.10">
    <property type="entry name" value="Transferase(Phosphotransferase) domain 1"/>
    <property type="match status" value="1"/>
</dbReference>
<evidence type="ECO:0000313" key="2">
    <source>
        <dbReference type="Proteomes" id="UP000277236"/>
    </source>
</evidence>
<dbReference type="Pfam" id="PF06293">
    <property type="entry name" value="Kdo"/>
    <property type="match status" value="1"/>
</dbReference>
<name>A0A3M4LY47_PSECI</name>
<dbReference type="EMBL" id="RBRE01000042">
    <property type="protein sequence ID" value="RMQ46335.1"/>
    <property type="molecule type" value="Genomic_DNA"/>
</dbReference>
<proteinExistence type="predicted"/>
<dbReference type="OrthoDB" id="8534453at2"/>
<protein>
    <submittedName>
        <fullName evidence="1">Putative Toluene tolerance protein</fullName>
    </submittedName>
</protein>
<gene>
    <name evidence="1" type="ORF">ALQ04_00812</name>
</gene>